<dbReference type="InterPro" id="IPR027417">
    <property type="entry name" value="P-loop_NTPase"/>
</dbReference>
<feature type="domain" description="Disease resistance protein At4g27190-like leucine-rich repeats" evidence="7">
    <location>
        <begin position="1511"/>
        <end position="1644"/>
    </location>
</feature>
<dbReference type="Pfam" id="PF00931">
    <property type="entry name" value="NB-ARC"/>
    <property type="match status" value="1"/>
</dbReference>
<proteinExistence type="inferred from homology"/>
<evidence type="ECO:0000256" key="2">
    <source>
        <dbReference type="ARBA" id="ARBA00022614"/>
    </source>
</evidence>
<keyword evidence="2" id="KW-0433">Leucine-rich repeat</keyword>
<reference evidence="8" key="1">
    <citation type="submission" date="2023-04" db="EMBL/GenBank/DDBJ databases">
        <authorList>
            <person name="Vijverberg K."/>
            <person name="Xiong W."/>
            <person name="Schranz E."/>
        </authorList>
    </citation>
    <scope>NUCLEOTIDE SEQUENCE</scope>
</reference>
<dbReference type="InterPro" id="IPR002182">
    <property type="entry name" value="NB-ARC"/>
</dbReference>
<feature type="domain" description="Disease resistance protein At4g27190-like leucine-rich repeats" evidence="7">
    <location>
        <begin position="1149"/>
        <end position="1243"/>
    </location>
</feature>
<evidence type="ECO:0000259" key="6">
    <source>
        <dbReference type="Pfam" id="PF00931"/>
    </source>
</evidence>
<keyword evidence="9" id="KW-1185">Reference proteome</keyword>
<dbReference type="InterPro" id="IPR032675">
    <property type="entry name" value="LRR_dom_sf"/>
</dbReference>
<feature type="domain" description="Disease resistance protein At4g27190-like leucine-rich repeats" evidence="7">
    <location>
        <begin position="1068"/>
        <end position="1147"/>
    </location>
</feature>
<evidence type="ECO:0000313" key="8">
    <source>
        <dbReference type="EMBL" id="CAI9270306.1"/>
    </source>
</evidence>
<dbReference type="GO" id="GO:0005524">
    <property type="term" value="F:ATP binding"/>
    <property type="evidence" value="ECO:0007669"/>
    <property type="project" value="UniProtKB-KW"/>
</dbReference>
<dbReference type="PANTHER" id="PTHR33463">
    <property type="entry name" value="NB-ARC DOMAIN-CONTAINING PROTEIN-RELATED"/>
    <property type="match status" value="1"/>
</dbReference>
<evidence type="ECO:0000256" key="3">
    <source>
        <dbReference type="ARBA" id="ARBA00022737"/>
    </source>
</evidence>
<evidence type="ECO:0000259" key="7">
    <source>
        <dbReference type="Pfam" id="PF23247"/>
    </source>
</evidence>
<dbReference type="SUPFAM" id="SSF52058">
    <property type="entry name" value="L domain-like"/>
    <property type="match status" value="1"/>
</dbReference>
<dbReference type="EMBL" id="OX465078">
    <property type="protein sequence ID" value="CAI9270306.1"/>
    <property type="molecule type" value="Genomic_DNA"/>
</dbReference>
<dbReference type="InterPro" id="IPR036388">
    <property type="entry name" value="WH-like_DNA-bd_sf"/>
</dbReference>
<dbReference type="InterPro" id="IPR057135">
    <property type="entry name" value="At4g27190-like_LRR"/>
</dbReference>
<keyword evidence="3" id="KW-0677">Repeat</keyword>
<evidence type="ECO:0000256" key="1">
    <source>
        <dbReference type="ARBA" id="ARBA00008894"/>
    </source>
</evidence>
<feature type="domain" description="Disease resistance protein At4g27190-like leucine-rich repeats" evidence="7">
    <location>
        <begin position="1345"/>
        <end position="1452"/>
    </location>
</feature>
<comment type="similarity">
    <text evidence="1">Belongs to the disease resistance NB-LRR family.</text>
</comment>
<dbReference type="SUPFAM" id="SSF52047">
    <property type="entry name" value="RNI-like"/>
    <property type="match status" value="2"/>
</dbReference>
<evidence type="ECO:0000256" key="4">
    <source>
        <dbReference type="ARBA" id="ARBA00022821"/>
    </source>
</evidence>
<dbReference type="PANTHER" id="PTHR33463:SF96">
    <property type="entry name" value="LEUCINE-RICH REPEAT DOMAIN, L DOMAIN-LIKE PROTEIN-RELATED"/>
    <property type="match status" value="1"/>
</dbReference>
<dbReference type="Proteomes" id="UP001177003">
    <property type="component" value="Chromosome 2"/>
</dbReference>
<dbReference type="InterPro" id="IPR050905">
    <property type="entry name" value="Plant_NBS-LRR"/>
</dbReference>
<dbReference type="InterPro" id="IPR042197">
    <property type="entry name" value="Apaf_helical"/>
</dbReference>
<keyword evidence="5" id="KW-0547">Nucleotide-binding</keyword>
<accession>A0AA35VB69</accession>
<feature type="domain" description="Disease resistance protein At4g27190-like leucine-rich repeats" evidence="7">
    <location>
        <begin position="905"/>
        <end position="1054"/>
    </location>
</feature>
<organism evidence="8 9">
    <name type="scientific">Lactuca saligna</name>
    <name type="common">Willowleaf lettuce</name>
    <dbReference type="NCBI Taxonomy" id="75948"/>
    <lineage>
        <taxon>Eukaryota</taxon>
        <taxon>Viridiplantae</taxon>
        <taxon>Streptophyta</taxon>
        <taxon>Embryophyta</taxon>
        <taxon>Tracheophyta</taxon>
        <taxon>Spermatophyta</taxon>
        <taxon>Magnoliopsida</taxon>
        <taxon>eudicotyledons</taxon>
        <taxon>Gunneridae</taxon>
        <taxon>Pentapetalae</taxon>
        <taxon>asterids</taxon>
        <taxon>campanulids</taxon>
        <taxon>Asterales</taxon>
        <taxon>Asteraceae</taxon>
        <taxon>Cichorioideae</taxon>
        <taxon>Cichorieae</taxon>
        <taxon>Lactucinae</taxon>
        <taxon>Lactuca</taxon>
    </lineage>
</organism>
<feature type="domain" description="Disease resistance protein At4g27190-like leucine-rich repeats" evidence="7">
    <location>
        <begin position="773"/>
        <end position="884"/>
    </location>
</feature>
<sequence length="1753" mass="198834">MEVAIEIVRGVVQVLMVPVKKQLDYLISYKKYVKDMHAKLKDLDAARVGVESQKKQNRERRLEVPAQVDPWLIEVEKMNEKVEDFPSEVLGCLDLKSRHKLGRKSFKIFKEIESVLGRCPAIQGTELQIPVGRIDSTIACTSTPSSDRNDFRSREKTFTEALESLGPNHSSHMVALCGMGGVGKTTMMRKLKEVVIAKKMFNHYVEAVIGEKTDPIAIQQAVAEYLGINLTETTKPARTEQLCKWFTNNSDGGKKKFLVILDDVWQSVDMEDIGLSRLPNQGVDFKVLITSRDKAVCTEMGVKADSVIKVSVLEEAEAQSLFCQLWEPSDDVDPELHKIGEEIVKKCCGLPIAIKTMACTLRSKSKDTWKNALSRLQHHDINTVAPAVFKTSYDNLQDEVTGATFLLCGLFPEDFNIPSENLLRYGWGLKLFKGLDTIREARYQLNACIERLIHTNLLIECDVVGCVKMHDLVRSFVLDMFSNSIKHASIINHGSSKPGWPETENDMSASCKRISLTCKGMIEFHSDLNFPNLSILKLMHGDKLLRFPRNFYEKMVNLQVISFDHMMYPMLSSSLECCTNLRMLCVHECSLAFDFYSIGNLLNLEVLSFAKSGIKSLPSTIRNLKKLRILDVTGCDSLCIDNSIFKKLVKIEELYACRFDHYRGTISFTGDNCNEVIERWKNISALEFDFCENNSQWKNLSFENLEQFKISVGGCLKGEDDFIKRKLSFKNTLTLVIKKGEVSGSRINRLFEKTEVLCLSVEDMNDLEDVGVKSLLRPQSSSFHNLRILIVSECAELKYLFTLSVAKVLSNLEYLEVCDCLVMKELIHTEDRGEETITFPKLKVLSLSELPELLGLCQNVNIIALPQIVKLRIGGIPNITSIFSKNKPATSCLLKEEVFIPQLEHLCIWGMENLKEIWPCDFRSGEEVMLSKIEVMDCENLVNIFPCNPSPLLCHLEELQVRDCGSIEVLFNIDMDCVGETGEGGSSSLRRIEIVGLGQLREVCRIKGANHSCLPIRGFQALESISIYSCKRFRNVFSPTTTNFDLGALTYMNIYGSGEIERKYGLVESSQGRENTLFPTCLLHSFHHLRKLELEKYQGVEVIFEIKSTPTSQDNQQRIFPYLENLNISSLERVSRVWKFNRNELLILHRKLSESPFHNLKTIQIEDCKSIKYLFSPLMAKLLSNLKKVKIHKCYGMEEVVSNRDDDEEEKKLTSTSTHTTSTTLFPLLDSLILYGLHNLKCIGGGGGGGGAKAGNNEKSFSSTTTTTYFLGQDKFSQGNGVSWSLCQYSREITIYDCHALSSVIPWYAAGQMQNLEMLKIEYCHGMKEMFETQGINKSFIRMKLGNLKILKIDGCDLLEHIFTFSTLESLVQLEELNIEKCKALKVIVVKEENDGEQTTKASSSKVVVFPRLKSIVLFKLPEVVGFFLGTNHEFQWPSLDDLVIKDCPQMKVFTAGGSTAPQLKYVQTSLGKHLRGHWFNSHVTTTTTGQHHKESTSFSFSAATSEEINIWSFHNLIELHMEFDRSIEKIIPANELVRLQKLEKIQVKECNLVEEVFEVLEGTSSGFDESQITLVNLPNLTQVKLVGLHCLNHIWKSNPSTVFEFPNLTRVSIEICYSLEHVFSSAMVGSLKQLKELQIINCDNMEVVFVQDGNFVVEEEEEESDGKMNEIVLPRRPKSLELYARNRWTLFEFPNLTRVCIERCGRLEYVFSSSMTGSLKQLQELSISKCHKMEEVIVKDTDRYCCRRRGGI</sequence>
<name>A0AA35VB69_LACSI</name>
<evidence type="ECO:0000256" key="5">
    <source>
        <dbReference type="ARBA" id="ARBA00022840"/>
    </source>
</evidence>
<dbReference type="Gene3D" id="1.10.8.430">
    <property type="entry name" value="Helical domain of apoptotic protease-activating factors"/>
    <property type="match status" value="1"/>
</dbReference>
<dbReference type="SUPFAM" id="SSF52540">
    <property type="entry name" value="P-loop containing nucleoside triphosphate hydrolases"/>
    <property type="match status" value="1"/>
</dbReference>
<keyword evidence="4" id="KW-0611">Plant defense</keyword>
<dbReference type="Pfam" id="PF23247">
    <property type="entry name" value="LRR_RPS2"/>
    <property type="match status" value="6"/>
</dbReference>
<keyword evidence="5" id="KW-0067">ATP-binding</keyword>
<dbReference type="GO" id="GO:0043531">
    <property type="term" value="F:ADP binding"/>
    <property type="evidence" value="ECO:0007669"/>
    <property type="project" value="InterPro"/>
</dbReference>
<dbReference type="Gene3D" id="3.40.50.300">
    <property type="entry name" value="P-loop containing nucleotide triphosphate hydrolases"/>
    <property type="match status" value="1"/>
</dbReference>
<protein>
    <recommendedName>
        <fullName evidence="10">NB-ARC domain-containing protein</fullName>
    </recommendedName>
</protein>
<gene>
    <name evidence="8" type="ORF">LSALG_LOCUS10625</name>
</gene>
<dbReference type="Gene3D" id="3.80.10.10">
    <property type="entry name" value="Ribonuclease Inhibitor"/>
    <property type="match status" value="4"/>
</dbReference>
<evidence type="ECO:0008006" key="10">
    <source>
        <dbReference type="Google" id="ProtNLM"/>
    </source>
</evidence>
<dbReference type="Gene3D" id="1.10.10.10">
    <property type="entry name" value="Winged helix-like DNA-binding domain superfamily/Winged helix DNA-binding domain"/>
    <property type="match status" value="1"/>
</dbReference>
<feature type="domain" description="NB-ARC" evidence="6">
    <location>
        <begin position="155"/>
        <end position="324"/>
    </location>
</feature>
<dbReference type="PRINTS" id="PR00364">
    <property type="entry name" value="DISEASERSIST"/>
</dbReference>
<evidence type="ECO:0000313" key="9">
    <source>
        <dbReference type="Proteomes" id="UP001177003"/>
    </source>
</evidence>
<dbReference type="GO" id="GO:0006952">
    <property type="term" value="P:defense response"/>
    <property type="evidence" value="ECO:0007669"/>
    <property type="project" value="UniProtKB-KW"/>
</dbReference>